<keyword evidence="3" id="KW-1185">Reference proteome</keyword>
<accession>A0A2P6RH32</accession>
<keyword evidence="1" id="KW-1133">Transmembrane helix</keyword>
<organism evidence="2 3">
    <name type="scientific">Rosa chinensis</name>
    <name type="common">China rose</name>
    <dbReference type="NCBI Taxonomy" id="74649"/>
    <lineage>
        <taxon>Eukaryota</taxon>
        <taxon>Viridiplantae</taxon>
        <taxon>Streptophyta</taxon>
        <taxon>Embryophyta</taxon>
        <taxon>Tracheophyta</taxon>
        <taxon>Spermatophyta</taxon>
        <taxon>Magnoliopsida</taxon>
        <taxon>eudicotyledons</taxon>
        <taxon>Gunneridae</taxon>
        <taxon>Pentapetalae</taxon>
        <taxon>rosids</taxon>
        <taxon>fabids</taxon>
        <taxon>Rosales</taxon>
        <taxon>Rosaceae</taxon>
        <taxon>Rosoideae</taxon>
        <taxon>Rosoideae incertae sedis</taxon>
        <taxon>Rosa</taxon>
    </lineage>
</organism>
<evidence type="ECO:0000256" key="1">
    <source>
        <dbReference type="SAM" id="Phobius"/>
    </source>
</evidence>
<dbReference type="Proteomes" id="UP000238479">
    <property type="component" value="Chromosome 3"/>
</dbReference>
<protein>
    <submittedName>
        <fullName evidence="2">Uncharacterized protein</fullName>
    </submittedName>
</protein>
<name>A0A2P6RH32_ROSCH</name>
<evidence type="ECO:0000313" key="3">
    <source>
        <dbReference type="Proteomes" id="UP000238479"/>
    </source>
</evidence>
<proteinExistence type="predicted"/>
<gene>
    <name evidence="2" type="ORF">RchiOBHm_Chr3g0494861</name>
</gene>
<dbReference type="Gramene" id="PRQ45736">
    <property type="protein sequence ID" value="PRQ45736"/>
    <property type="gene ID" value="RchiOBHm_Chr3g0494861"/>
</dbReference>
<keyword evidence="1" id="KW-0472">Membrane</keyword>
<keyword evidence="1" id="KW-0812">Transmembrane</keyword>
<dbReference type="EMBL" id="PDCK01000041">
    <property type="protein sequence ID" value="PRQ45736.1"/>
    <property type="molecule type" value="Genomic_DNA"/>
</dbReference>
<sequence length="66" mass="7575">MGILFLFGVWLVGLVRRYALGLKAAFVMLHLIYVGVLFLFDGGLIEKTKRESWYAISSLLFVYLVF</sequence>
<feature type="transmembrane region" description="Helical" evidence="1">
    <location>
        <begin position="27"/>
        <end position="45"/>
    </location>
</feature>
<comment type="caution">
    <text evidence="2">The sequence shown here is derived from an EMBL/GenBank/DDBJ whole genome shotgun (WGS) entry which is preliminary data.</text>
</comment>
<reference evidence="2 3" key="1">
    <citation type="journal article" date="2018" name="Nat. Genet.">
        <title>The Rosa genome provides new insights in the design of modern roses.</title>
        <authorList>
            <person name="Bendahmane M."/>
        </authorList>
    </citation>
    <scope>NUCLEOTIDE SEQUENCE [LARGE SCALE GENOMIC DNA]</scope>
    <source>
        <strain evidence="3">cv. Old Blush</strain>
    </source>
</reference>
<evidence type="ECO:0000313" key="2">
    <source>
        <dbReference type="EMBL" id="PRQ45736.1"/>
    </source>
</evidence>
<dbReference type="AlphaFoldDB" id="A0A2P6RH32"/>